<name>A0A3G9JJU3_9FIRM</name>
<gene>
    <name evidence="2" type="ORF">SG0102_01970</name>
</gene>
<dbReference type="InParanoid" id="A0A3G9JJU3"/>
<dbReference type="KEGG" id="ebm:SG0102_01970"/>
<evidence type="ECO:0000313" key="2">
    <source>
        <dbReference type="EMBL" id="BBH25263.1"/>
    </source>
</evidence>
<keyword evidence="3" id="KW-1185">Reference proteome</keyword>
<proteinExistence type="predicted"/>
<organism evidence="2 3">
    <name type="scientific">Intestinibaculum porci</name>
    <dbReference type="NCBI Taxonomy" id="2487118"/>
    <lineage>
        <taxon>Bacteria</taxon>
        <taxon>Bacillati</taxon>
        <taxon>Bacillota</taxon>
        <taxon>Erysipelotrichia</taxon>
        <taxon>Erysipelotrichales</taxon>
        <taxon>Erysipelotrichaceae</taxon>
        <taxon>Intestinibaculum</taxon>
    </lineage>
</organism>
<reference evidence="2 3" key="1">
    <citation type="submission" date="2018-11" db="EMBL/GenBank/DDBJ databases">
        <title>Novel Erysipelotrichaceae bacterium isolated from small intestine of a swine.</title>
        <authorList>
            <person name="Kim J.S."/>
            <person name="Choe H."/>
            <person name="Lee Y.R."/>
            <person name="Kim K.M."/>
            <person name="Park D.S."/>
        </authorList>
    </citation>
    <scope>NUCLEOTIDE SEQUENCE [LARGE SCALE GENOMIC DNA]</scope>
    <source>
        <strain evidence="2 3">SG0102</strain>
    </source>
</reference>
<feature type="transmembrane region" description="Helical" evidence="1">
    <location>
        <begin position="32"/>
        <end position="48"/>
    </location>
</feature>
<sequence length="150" mass="16889">MKTIITLTLSLMVAGFLLIAFASAFWMDMIGVILIIAGIFLLFSYILGDRASNGLSRINGVTKAPKIHTNTAAELDLLRQDIRMVTDVQEKVQLISRCHISDCAMAAQDMLNEDLEEEERYRNAHLLIDRGIMTRQDIQNFKKQMKKAGS</sequence>
<keyword evidence="1" id="KW-0812">Transmembrane</keyword>
<dbReference type="EMBL" id="AP019309">
    <property type="protein sequence ID" value="BBH25263.1"/>
    <property type="molecule type" value="Genomic_DNA"/>
</dbReference>
<accession>A0A3G9JJU3</accession>
<dbReference type="RefSeq" id="WP_125118228.1">
    <property type="nucleotide sequence ID" value="NZ_AP019309.1"/>
</dbReference>
<keyword evidence="1" id="KW-1133">Transmembrane helix</keyword>
<dbReference type="AlphaFoldDB" id="A0A3G9JJU3"/>
<evidence type="ECO:0000256" key="1">
    <source>
        <dbReference type="SAM" id="Phobius"/>
    </source>
</evidence>
<protein>
    <submittedName>
        <fullName evidence="2">Uncharacterized protein</fullName>
    </submittedName>
</protein>
<dbReference type="Proteomes" id="UP000268059">
    <property type="component" value="Chromosome"/>
</dbReference>
<evidence type="ECO:0000313" key="3">
    <source>
        <dbReference type="Proteomes" id="UP000268059"/>
    </source>
</evidence>
<keyword evidence="1" id="KW-0472">Membrane</keyword>